<dbReference type="PANTHER" id="PTHR42914">
    <property type="entry name" value="7-CYANO-7-DEAZAGUANINE SYNTHASE"/>
    <property type="match status" value="1"/>
</dbReference>
<evidence type="ECO:0000256" key="1">
    <source>
        <dbReference type="ARBA" id="ARBA00005061"/>
    </source>
</evidence>
<dbReference type="PANTHER" id="PTHR42914:SF1">
    <property type="entry name" value="7-CYANO-7-DEAZAGUANINE SYNTHASE"/>
    <property type="match status" value="1"/>
</dbReference>
<evidence type="ECO:0000256" key="9">
    <source>
        <dbReference type="ARBA" id="ARBA00039149"/>
    </source>
</evidence>
<dbReference type="AlphaFoldDB" id="A0A2A2HBJ3"/>
<sequence length="227" mass="25545">MSKPKAISVLSGGLDCTVATSIYSDKYDITAITFNYGQQSFDREVKAAKKVCEKLEMEHIIIDLPWLKEISNSSLTTDDEIPTPTDEDLDNIEVAQQTAKSVWVPARNTVFCSIALAYAEAMGAKIIIVGWDYEEAITFPDNSKEYLDAFNKTIEYGSFDSIQIKAPLINLDKDDIVRTGIEYNAPIEDSYSCYTGSELHCGVCESCKRRRRAFEKLKIEDPTEYEN</sequence>
<dbReference type="NCBIfam" id="TIGR00364">
    <property type="entry name" value="7-cyano-7-deazaguanine synthase QueC"/>
    <property type="match status" value="1"/>
</dbReference>
<feature type="binding site" evidence="11">
    <location>
        <position position="204"/>
    </location>
    <ligand>
        <name>Zn(2+)</name>
        <dbReference type="ChEBI" id="CHEBI:29105"/>
    </ligand>
</feature>
<evidence type="ECO:0000256" key="5">
    <source>
        <dbReference type="ARBA" id="ARBA00022833"/>
    </source>
</evidence>
<evidence type="ECO:0000313" key="13">
    <source>
        <dbReference type="EMBL" id="PWL07521.1"/>
    </source>
</evidence>
<feature type="binding site" evidence="11">
    <location>
        <position position="207"/>
    </location>
    <ligand>
        <name>Zn(2+)</name>
        <dbReference type="ChEBI" id="CHEBI:29105"/>
    </ligand>
</feature>
<dbReference type="Gene3D" id="3.40.50.620">
    <property type="entry name" value="HUPs"/>
    <property type="match status" value="1"/>
</dbReference>
<dbReference type="HAMAP" id="MF_01633">
    <property type="entry name" value="QueC"/>
    <property type="match status" value="1"/>
</dbReference>
<proteinExistence type="inferred from homology"/>
<keyword evidence="2 11" id="KW-0436">Ligase</keyword>
<keyword evidence="6 11" id="KW-0067">ATP-binding</keyword>
<evidence type="ECO:0000256" key="2">
    <source>
        <dbReference type="ARBA" id="ARBA00022598"/>
    </source>
</evidence>
<evidence type="ECO:0000256" key="4">
    <source>
        <dbReference type="ARBA" id="ARBA00022741"/>
    </source>
</evidence>
<dbReference type="PIRSF" id="PIRSF006293">
    <property type="entry name" value="ExsB"/>
    <property type="match status" value="1"/>
</dbReference>
<comment type="similarity">
    <text evidence="8 11">Belongs to the QueC family.</text>
</comment>
<comment type="caution">
    <text evidence="12">The sequence shown here is derived from an EMBL/GenBank/DDBJ whole genome shotgun (WGS) entry which is preliminary data.</text>
</comment>
<comment type="cofactor">
    <cofactor evidence="11">
        <name>Zn(2+)</name>
        <dbReference type="ChEBI" id="CHEBI:29105"/>
    </cofactor>
    <text evidence="11">Binds 1 zinc ion per subunit.</text>
</comment>
<dbReference type="InterPro" id="IPR014729">
    <property type="entry name" value="Rossmann-like_a/b/a_fold"/>
</dbReference>
<feature type="binding site" evidence="11">
    <location>
        <begin position="10"/>
        <end position="20"/>
    </location>
    <ligand>
        <name>ATP</name>
        <dbReference type="ChEBI" id="CHEBI:30616"/>
    </ligand>
</feature>
<feature type="binding site" evidence="11">
    <location>
        <position position="201"/>
    </location>
    <ligand>
        <name>Zn(2+)</name>
        <dbReference type="ChEBI" id="CHEBI:29105"/>
    </ligand>
</feature>
<comment type="pathway">
    <text evidence="1 11">Purine metabolism; 7-cyano-7-deazaguanine biosynthesis.</text>
</comment>
<keyword evidence="14" id="KW-1185">Reference proteome</keyword>
<keyword evidence="4 11" id="KW-0547">Nucleotide-binding</keyword>
<reference evidence="13 15" key="1">
    <citation type="submission" date="2016-04" db="EMBL/GenBank/DDBJ databases">
        <title>Genome sequence of Methanosphaera cuniculi DSM 4103.</title>
        <authorList>
            <person name="Poehlein A."/>
            <person name="Seedorf H."/>
            <person name="Daniel R."/>
        </authorList>
    </citation>
    <scope>NUCLEOTIDE SEQUENCE [LARGE SCALE GENOMIC DNA]</scope>
    <source>
        <strain evidence="13 15">DSM 4103</strain>
    </source>
</reference>
<evidence type="ECO:0000256" key="3">
    <source>
        <dbReference type="ARBA" id="ARBA00022723"/>
    </source>
</evidence>
<dbReference type="SUPFAM" id="SSF52402">
    <property type="entry name" value="Adenine nucleotide alpha hydrolases-like"/>
    <property type="match status" value="1"/>
</dbReference>
<comment type="function">
    <text evidence="7 11">Catalyzes the ATP-dependent conversion of 7-carboxy-7-deazaguanine (CDG) to 7-cyano-7-deazaguanine (preQ(0)).</text>
</comment>
<name>A0A2A2HBJ3_9EURY</name>
<dbReference type="EMBL" id="LWMS01000048">
    <property type="protein sequence ID" value="PWL07521.1"/>
    <property type="molecule type" value="Genomic_DNA"/>
</dbReference>
<dbReference type="GO" id="GO:0005524">
    <property type="term" value="F:ATP binding"/>
    <property type="evidence" value="ECO:0007669"/>
    <property type="project" value="UniProtKB-UniRule"/>
</dbReference>
<dbReference type="GO" id="GO:0016879">
    <property type="term" value="F:ligase activity, forming carbon-nitrogen bonds"/>
    <property type="evidence" value="ECO:0007669"/>
    <property type="project" value="UniProtKB-UniRule"/>
</dbReference>
<evidence type="ECO:0000256" key="7">
    <source>
        <dbReference type="ARBA" id="ARBA00037768"/>
    </source>
</evidence>
<evidence type="ECO:0000313" key="15">
    <source>
        <dbReference type="Proteomes" id="UP000246004"/>
    </source>
</evidence>
<dbReference type="InterPro" id="IPR018317">
    <property type="entry name" value="QueC"/>
</dbReference>
<evidence type="ECO:0000256" key="11">
    <source>
        <dbReference type="HAMAP-Rule" id="MF_01633"/>
    </source>
</evidence>
<accession>A0A2A2HBJ3</accession>
<dbReference type="EC" id="6.3.4.20" evidence="9 11"/>
<gene>
    <name evidence="11 13" type="primary">queC</name>
    <name evidence="12" type="ORF">ASJ82_06135</name>
    <name evidence="13" type="ORF">MSCUN_16030</name>
</gene>
<dbReference type="CDD" id="cd01995">
    <property type="entry name" value="QueC-like"/>
    <property type="match status" value="1"/>
</dbReference>
<dbReference type="EMBL" id="LMVN01000026">
    <property type="protein sequence ID" value="PAV06728.1"/>
    <property type="molecule type" value="Genomic_DNA"/>
</dbReference>
<dbReference type="OrthoDB" id="6532at2157"/>
<feature type="binding site" evidence="11">
    <location>
        <position position="193"/>
    </location>
    <ligand>
        <name>Zn(2+)</name>
        <dbReference type="ChEBI" id="CHEBI:29105"/>
    </ligand>
</feature>
<keyword evidence="3 11" id="KW-0479">Metal-binding</keyword>
<dbReference type="GO" id="GO:0008270">
    <property type="term" value="F:zinc ion binding"/>
    <property type="evidence" value="ECO:0007669"/>
    <property type="project" value="UniProtKB-UniRule"/>
</dbReference>
<evidence type="ECO:0000313" key="14">
    <source>
        <dbReference type="Proteomes" id="UP000217528"/>
    </source>
</evidence>
<reference evidence="12 14" key="2">
    <citation type="journal article" date="2017" name="BMC Genomics">
        <title>Genomic analysis of methanogenic archaea reveals a shift towards energy conservation.</title>
        <authorList>
            <person name="Gilmore S.P."/>
            <person name="Henske J.K."/>
            <person name="Sexton J.A."/>
            <person name="Solomon K.V."/>
            <person name="Seppala S."/>
            <person name="Yoo J.I."/>
            <person name="Huyett L.M."/>
            <person name="Pressman A."/>
            <person name="Cogan J.Z."/>
            <person name="Kivenson V."/>
            <person name="Peng X."/>
            <person name="Tan Y."/>
            <person name="Valentine D.L."/>
            <person name="O'Malley M.A."/>
        </authorList>
    </citation>
    <scope>NUCLEOTIDE SEQUENCE [LARGE SCALE GENOMIC DNA]</scope>
    <source>
        <strain evidence="12 14">1R-7</strain>
    </source>
</reference>
<dbReference type="Proteomes" id="UP000217528">
    <property type="component" value="Unassembled WGS sequence"/>
</dbReference>
<dbReference type="RefSeq" id="WP_095609159.1">
    <property type="nucleotide sequence ID" value="NZ_LMVN01000026.1"/>
</dbReference>
<evidence type="ECO:0000256" key="6">
    <source>
        <dbReference type="ARBA" id="ARBA00022840"/>
    </source>
</evidence>
<protein>
    <recommendedName>
        <fullName evidence="9 11">7-cyano-7-deazaguanine synthase</fullName>
        <ecNumber evidence="9 11">6.3.4.20</ecNumber>
    </recommendedName>
    <alternativeName>
        <fullName evidence="11">7-cyano-7-carbaguanine synthase</fullName>
    </alternativeName>
    <alternativeName>
        <fullName evidence="11">Archaeosine biosynthesis protein QueC</fullName>
    </alternativeName>
    <alternativeName>
        <fullName evidence="11">PreQ(0) synthase</fullName>
    </alternativeName>
</protein>
<keyword evidence="5 11" id="KW-0862">Zinc</keyword>
<organism evidence="12 14">
    <name type="scientific">Methanosphaera cuniculi</name>
    <dbReference type="NCBI Taxonomy" id="1077256"/>
    <lineage>
        <taxon>Archaea</taxon>
        <taxon>Methanobacteriati</taxon>
        <taxon>Methanobacteriota</taxon>
        <taxon>Methanomada group</taxon>
        <taxon>Methanobacteria</taxon>
        <taxon>Methanobacteriales</taxon>
        <taxon>Methanobacteriaceae</taxon>
        <taxon>Methanosphaera</taxon>
    </lineage>
</organism>
<dbReference type="Pfam" id="PF06508">
    <property type="entry name" value="QueC"/>
    <property type="match status" value="1"/>
</dbReference>
<comment type="catalytic activity">
    <reaction evidence="10 11">
        <text>7-carboxy-7-carbaguanine + NH4(+) + 2 ATP = 7-cyano-7-carbaguanine + 2 AMP + 2 diphosphate + 2 H(+)</text>
        <dbReference type="Rhea" id="RHEA:27982"/>
        <dbReference type="ChEBI" id="CHEBI:15378"/>
        <dbReference type="ChEBI" id="CHEBI:28938"/>
        <dbReference type="ChEBI" id="CHEBI:30616"/>
        <dbReference type="ChEBI" id="CHEBI:33019"/>
        <dbReference type="ChEBI" id="CHEBI:45075"/>
        <dbReference type="ChEBI" id="CHEBI:61036"/>
        <dbReference type="ChEBI" id="CHEBI:456215"/>
        <dbReference type="EC" id="6.3.4.20"/>
    </reaction>
</comment>
<dbReference type="UniPathway" id="UPA00391"/>
<evidence type="ECO:0000313" key="12">
    <source>
        <dbReference type="EMBL" id="PAV06728.1"/>
    </source>
</evidence>
<evidence type="ECO:0000256" key="8">
    <source>
        <dbReference type="ARBA" id="ARBA00037993"/>
    </source>
</evidence>
<evidence type="ECO:0000256" key="10">
    <source>
        <dbReference type="ARBA" id="ARBA00047890"/>
    </source>
</evidence>
<dbReference type="Proteomes" id="UP000246004">
    <property type="component" value="Unassembled WGS sequence"/>
</dbReference>